<keyword evidence="13" id="KW-1185">Reference proteome</keyword>
<feature type="transmembrane region" description="Helical" evidence="8">
    <location>
        <begin position="623"/>
        <end position="644"/>
    </location>
</feature>
<dbReference type="PROSITE" id="PS50893">
    <property type="entry name" value="ABC_TRANSPORTER_2"/>
    <property type="match status" value="1"/>
</dbReference>
<comment type="subcellular location">
    <subcellularLocation>
        <location evidence="1">Cell membrane</location>
        <topology evidence="1">Multi-pass membrane protein</topology>
    </subcellularLocation>
</comment>
<dbReference type="Gene3D" id="1.20.1560.10">
    <property type="entry name" value="ABC transporter type 1, transmembrane domain"/>
    <property type="match status" value="1"/>
</dbReference>
<protein>
    <submittedName>
        <fullName evidence="12">Uncharacterized protein</fullName>
    </submittedName>
</protein>
<evidence type="ECO:0000259" key="9">
    <source>
        <dbReference type="PROSITE" id="PS50893"/>
    </source>
</evidence>
<evidence type="ECO:0000256" key="7">
    <source>
        <dbReference type="SAM" id="MobiDB-lite"/>
    </source>
</evidence>
<dbReference type="InterPro" id="IPR011527">
    <property type="entry name" value="ABC1_TM_dom"/>
</dbReference>
<dbReference type="PANTHER" id="PTHR24221:SF654">
    <property type="entry name" value="ATP-BINDING CASSETTE SUB-FAMILY B MEMBER 6"/>
    <property type="match status" value="1"/>
</dbReference>
<dbReference type="Pfam" id="PF13302">
    <property type="entry name" value="Acetyltransf_3"/>
    <property type="match status" value="2"/>
</dbReference>
<evidence type="ECO:0000256" key="1">
    <source>
        <dbReference type="ARBA" id="ARBA00004651"/>
    </source>
</evidence>
<feature type="domain" description="ABC transmembrane type-1" evidence="10">
    <location>
        <begin position="393"/>
        <end position="679"/>
    </location>
</feature>
<dbReference type="EMBL" id="BMNZ01000007">
    <property type="protein sequence ID" value="GGN05211.1"/>
    <property type="molecule type" value="Genomic_DNA"/>
</dbReference>
<dbReference type="PROSITE" id="PS51186">
    <property type="entry name" value="GNAT"/>
    <property type="match status" value="2"/>
</dbReference>
<dbReference type="RefSeq" id="WP_081920621.1">
    <property type="nucleotide sequence ID" value="NZ_BMNZ01000007.1"/>
</dbReference>
<dbReference type="InterPro" id="IPR017871">
    <property type="entry name" value="ABC_transporter-like_CS"/>
</dbReference>
<dbReference type="SUPFAM" id="SSF55729">
    <property type="entry name" value="Acyl-CoA N-acyltransferases (Nat)"/>
    <property type="match status" value="2"/>
</dbReference>
<evidence type="ECO:0000256" key="4">
    <source>
        <dbReference type="ARBA" id="ARBA00022840"/>
    </source>
</evidence>
<feature type="region of interest" description="Disordered" evidence="7">
    <location>
        <begin position="965"/>
        <end position="984"/>
    </location>
</feature>
<dbReference type="InterPro" id="IPR003593">
    <property type="entry name" value="AAA+_ATPase"/>
</dbReference>
<dbReference type="SUPFAM" id="SSF90123">
    <property type="entry name" value="ABC transporter transmembrane region"/>
    <property type="match status" value="1"/>
</dbReference>
<feature type="domain" description="N-acetyltransferase" evidence="11">
    <location>
        <begin position="188"/>
        <end position="342"/>
    </location>
</feature>
<dbReference type="PANTHER" id="PTHR24221">
    <property type="entry name" value="ATP-BINDING CASSETTE SUB-FAMILY B"/>
    <property type="match status" value="1"/>
</dbReference>
<evidence type="ECO:0000256" key="6">
    <source>
        <dbReference type="ARBA" id="ARBA00023136"/>
    </source>
</evidence>
<keyword evidence="4" id="KW-0067">ATP-binding</keyword>
<name>A0ABQ2IEJ3_9MICO</name>
<dbReference type="InterPro" id="IPR000182">
    <property type="entry name" value="GNAT_dom"/>
</dbReference>
<keyword evidence="5 8" id="KW-1133">Transmembrane helix</keyword>
<proteinExistence type="predicted"/>
<keyword evidence="6 8" id="KW-0472">Membrane</keyword>
<dbReference type="Proteomes" id="UP000623461">
    <property type="component" value="Unassembled WGS sequence"/>
</dbReference>
<feature type="transmembrane region" description="Helical" evidence="8">
    <location>
        <begin position="508"/>
        <end position="529"/>
    </location>
</feature>
<evidence type="ECO:0000256" key="5">
    <source>
        <dbReference type="ARBA" id="ARBA00022989"/>
    </source>
</evidence>
<evidence type="ECO:0000313" key="12">
    <source>
        <dbReference type="EMBL" id="GGN05211.1"/>
    </source>
</evidence>
<accession>A0ABQ2IEJ3</accession>
<dbReference type="InterPro" id="IPR003439">
    <property type="entry name" value="ABC_transporter-like_ATP-bd"/>
</dbReference>
<dbReference type="PROSITE" id="PS50929">
    <property type="entry name" value="ABC_TM1F"/>
    <property type="match status" value="1"/>
</dbReference>
<feature type="domain" description="ABC transporter" evidence="9">
    <location>
        <begin position="712"/>
        <end position="953"/>
    </location>
</feature>
<gene>
    <name evidence="12" type="ORF">GCM10009721_35850</name>
</gene>
<dbReference type="InterPro" id="IPR039421">
    <property type="entry name" value="Type_1_exporter"/>
</dbReference>
<dbReference type="InterPro" id="IPR016181">
    <property type="entry name" value="Acyl_CoA_acyltransferase"/>
</dbReference>
<dbReference type="PROSITE" id="PS00211">
    <property type="entry name" value="ABC_TRANSPORTER_1"/>
    <property type="match status" value="1"/>
</dbReference>
<dbReference type="Gene3D" id="3.40.630.30">
    <property type="match status" value="2"/>
</dbReference>
<dbReference type="Pfam" id="PF00005">
    <property type="entry name" value="ABC_tran"/>
    <property type="match status" value="1"/>
</dbReference>
<dbReference type="InterPro" id="IPR036640">
    <property type="entry name" value="ABC1_TM_sf"/>
</dbReference>
<sequence length="984" mass="105089">MIELVRPTTDLSDSWWAMVDDFGDETIHGSSYRPGDRDALRDPEVFEEWVDWLGRMERPDEALPEGRVPSSNRWIVRDERVVGTIAVRHALTPSLVAEGGHIGYAVSPGARRQGVAREALGLALALAAARGIDPVLVTCDVDNVGSARTIASAGGVVEDERDGVLRHWVPTGAPARPIGAGPIETREARLVPITPEEAAAMRAGVRRADWAEGYPREDDLDAVGMVTSGPDAWSPRHVVRRSDGLAVGSIGCFGPPEDGVVEVGYGLVESARGGGLMTDVLSAMVRSLEAAGLRVVAHTDPTTSRASGSWRGWASAGWRRPKPTPARNGSGRGGRSAARSPRRERLGGRPETAPARTPAGEQHTVNVPTTSTLREGLAVIGRGIKGQPRWFSVAVLGSVVYGVMTSLTAAAIGYVVREAVSPAIAARHVTASQLWFIGGVMASVVLTTTVGVIGRRIAGGVAMYNLGAMYRRQVTRQYLRLPLSWHHRHPSGQLLSNANADVEATWNIFAPLPMALGVVVMLVFGIVQMVVVDPWLALVGLTVFPMLFLANVAFQRAMSPRVTRAQQLRADVSEVAHESFEAALIVKSLGREDHEAERFRAVTHELRDANIEVGRTRGRFDPAIEAIPTVGTLAVLFVGTLRVSNGLLSAAEVVQIAYLFSILAFPVRALGWVLAELPRAVVGWNRVSAVLDATGSMTYGERSLPTGHASHLQAERLAYAYEIESEPGEVDRNPAVVDVTLDVAPGATVAVVGPTGSGKSTLTNLVMRLVDPDSGAVLVDDIDLREVRRGGVSDVAALVAQQTFMFDDSVRGNITLGLEHDDESVWRALDVAQGAGFVEKLPDGLDTHVGERGASLSGGQRQRIALARAVIREPQLLILDDATSAVDPSVEQAILGRLREASSGTTVLVVAYRMATILLADEVVYLEGGRVVDHGSHAQLLGRCVGYERLVTAYAREAAEREAIAADEELGDGHGTDAAEEVSR</sequence>
<feature type="domain" description="N-acetyltransferase" evidence="11">
    <location>
        <begin position="30"/>
        <end position="192"/>
    </location>
</feature>
<feature type="transmembrane region" description="Helical" evidence="8">
    <location>
        <begin position="535"/>
        <end position="554"/>
    </location>
</feature>
<feature type="compositionally biased region" description="Basic and acidic residues" evidence="7">
    <location>
        <begin position="971"/>
        <end position="984"/>
    </location>
</feature>
<reference evidence="13" key="1">
    <citation type="journal article" date="2019" name="Int. J. Syst. Evol. Microbiol.">
        <title>The Global Catalogue of Microorganisms (GCM) 10K type strain sequencing project: providing services to taxonomists for standard genome sequencing and annotation.</title>
        <authorList>
            <consortium name="The Broad Institute Genomics Platform"/>
            <consortium name="The Broad Institute Genome Sequencing Center for Infectious Disease"/>
            <person name="Wu L."/>
            <person name="Ma J."/>
        </authorList>
    </citation>
    <scope>NUCLEOTIDE SEQUENCE [LARGE SCALE GENOMIC DNA]</scope>
    <source>
        <strain evidence="13">JCM 1365</strain>
    </source>
</reference>
<feature type="transmembrane region" description="Helical" evidence="8">
    <location>
        <begin position="390"/>
        <end position="414"/>
    </location>
</feature>
<dbReference type="SMART" id="SM00382">
    <property type="entry name" value="AAA"/>
    <property type="match status" value="1"/>
</dbReference>
<evidence type="ECO:0000259" key="10">
    <source>
        <dbReference type="PROSITE" id="PS50929"/>
    </source>
</evidence>
<feature type="transmembrane region" description="Helical" evidence="8">
    <location>
        <begin position="656"/>
        <end position="675"/>
    </location>
</feature>
<comment type="caution">
    <text evidence="12">The sequence shown here is derived from an EMBL/GenBank/DDBJ whole genome shotgun (WGS) entry which is preliminary data.</text>
</comment>
<keyword evidence="3" id="KW-0547">Nucleotide-binding</keyword>
<dbReference type="SUPFAM" id="SSF52540">
    <property type="entry name" value="P-loop containing nucleoside triphosphate hydrolases"/>
    <property type="match status" value="1"/>
</dbReference>
<evidence type="ECO:0000256" key="3">
    <source>
        <dbReference type="ARBA" id="ARBA00022741"/>
    </source>
</evidence>
<keyword evidence="2 8" id="KW-0812">Transmembrane</keyword>
<dbReference type="InterPro" id="IPR027417">
    <property type="entry name" value="P-loop_NTPase"/>
</dbReference>
<feature type="transmembrane region" description="Helical" evidence="8">
    <location>
        <begin position="434"/>
        <end position="454"/>
    </location>
</feature>
<feature type="region of interest" description="Disordered" evidence="7">
    <location>
        <begin position="299"/>
        <end position="363"/>
    </location>
</feature>
<evidence type="ECO:0000259" key="11">
    <source>
        <dbReference type="PROSITE" id="PS51186"/>
    </source>
</evidence>
<evidence type="ECO:0000256" key="2">
    <source>
        <dbReference type="ARBA" id="ARBA00022692"/>
    </source>
</evidence>
<dbReference type="Pfam" id="PF00664">
    <property type="entry name" value="ABC_membrane"/>
    <property type="match status" value="1"/>
</dbReference>
<organism evidence="12 13">
    <name type="scientific">Terrabacter tumescens</name>
    <dbReference type="NCBI Taxonomy" id="60443"/>
    <lineage>
        <taxon>Bacteria</taxon>
        <taxon>Bacillati</taxon>
        <taxon>Actinomycetota</taxon>
        <taxon>Actinomycetes</taxon>
        <taxon>Micrococcales</taxon>
        <taxon>Intrasporangiaceae</taxon>
        <taxon>Terrabacter</taxon>
    </lineage>
</organism>
<evidence type="ECO:0000256" key="8">
    <source>
        <dbReference type="SAM" id="Phobius"/>
    </source>
</evidence>
<evidence type="ECO:0000313" key="13">
    <source>
        <dbReference type="Proteomes" id="UP000623461"/>
    </source>
</evidence>
<dbReference type="Gene3D" id="3.40.50.300">
    <property type="entry name" value="P-loop containing nucleotide triphosphate hydrolases"/>
    <property type="match status" value="1"/>
</dbReference>